<keyword evidence="2" id="KW-1185">Reference proteome</keyword>
<organism evidence="1 2">
    <name type="scientific">Tumebacillus permanentifrigoris</name>
    <dbReference type="NCBI Taxonomy" id="378543"/>
    <lineage>
        <taxon>Bacteria</taxon>
        <taxon>Bacillati</taxon>
        <taxon>Bacillota</taxon>
        <taxon>Bacilli</taxon>
        <taxon>Bacillales</taxon>
        <taxon>Alicyclobacillaceae</taxon>
        <taxon>Tumebacillus</taxon>
    </lineage>
</organism>
<evidence type="ECO:0000313" key="1">
    <source>
        <dbReference type="EMBL" id="PWK11476.1"/>
    </source>
</evidence>
<gene>
    <name evidence="1" type="ORF">C7459_1104</name>
</gene>
<dbReference type="Proteomes" id="UP000245634">
    <property type="component" value="Unassembled WGS sequence"/>
</dbReference>
<dbReference type="AlphaFoldDB" id="A0A316DBE9"/>
<sequence>MLTHPIVIRWPNEDTGSYFKIPGCLVNDNTALAIFDLHLEVHLVTATDDPNEYDLQFASNPLFYVGDDLPMIFHDLAQMSLYQFASKYTHSEYFQPERVC</sequence>
<protein>
    <submittedName>
        <fullName evidence="1">Uncharacterized protein</fullName>
    </submittedName>
</protein>
<evidence type="ECO:0000313" key="2">
    <source>
        <dbReference type="Proteomes" id="UP000245634"/>
    </source>
</evidence>
<dbReference type="RefSeq" id="WP_109689619.1">
    <property type="nucleotide sequence ID" value="NZ_QGGL01000010.1"/>
</dbReference>
<accession>A0A316DBE9</accession>
<name>A0A316DBE9_9BACL</name>
<proteinExistence type="predicted"/>
<reference evidence="1 2" key="1">
    <citation type="submission" date="2018-05" db="EMBL/GenBank/DDBJ databases">
        <title>Genomic Encyclopedia of Type Strains, Phase IV (KMG-IV): sequencing the most valuable type-strain genomes for metagenomic binning, comparative biology and taxonomic classification.</title>
        <authorList>
            <person name="Goeker M."/>
        </authorList>
    </citation>
    <scope>NUCLEOTIDE SEQUENCE [LARGE SCALE GENOMIC DNA]</scope>
    <source>
        <strain evidence="1 2">DSM 18773</strain>
    </source>
</reference>
<dbReference type="EMBL" id="QGGL01000010">
    <property type="protein sequence ID" value="PWK11476.1"/>
    <property type="molecule type" value="Genomic_DNA"/>
</dbReference>
<dbReference type="OrthoDB" id="2381769at2"/>
<comment type="caution">
    <text evidence="1">The sequence shown here is derived from an EMBL/GenBank/DDBJ whole genome shotgun (WGS) entry which is preliminary data.</text>
</comment>